<dbReference type="Pfam" id="PF00528">
    <property type="entry name" value="BPD_transp_1"/>
    <property type="match status" value="1"/>
</dbReference>
<keyword evidence="10" id="KW-1185">Reference proteome</keyword>
<keyword evidence="6 7" id="KW-0472">Membrane</keyword>
<dbReference type="EMBL" id="CP063849">
    <property type="protein sequence ID" value="QOY90710.1"/>
    <property type="molecule type" value="Genomic_DNA"/>
</dbReference>
<keyword evidence="4 7" id="KW-0812">Transmembrane</keyword>
<dbReference type="InterPro" id="IPR000515">
    <property type="entry name" value="MetI-like"/>
</dbReference>
<evidence type="ECO:0000259" key="8">
    <source>
        <dbReference type="Pfam" id="PF00528"/>
    </source>
</evidence>
<sequence length="287" mass="30270">MKIVGTQLVRMLVLVLLAAFGSAVLVRFSPGALVDERELDPRLSASTLAAMRAQREAENSLGNGFFRYLWSALHGDLGKSQANNAPIAGLLKSNAAATLKRVGAGLAGAWLFGLALAIPVAAFRRAWVLDTATALFAGFLLSLPAGVLALLCLTFGAPVEIVLLLVLTPRIFRYSRNVLAQAYGAPCIDMARARGIGEWRILSAYVFTGAAPQLFALLATSLSLAIGSIIPIEAICDAAGLGRLAWQAATARDLPLLLNLTMLIALATTAAMTFAELIARRPMEAAQ</sequence>
<evidence type="ECO:0000256" key="5">
    <source>
        <dbReference type="ARBA" id="ARBA00022989"/>
    </source>
</evidence>
<accession>A0A7S7NVS0</accession>
<evidence type="ECO:0000256" key="1">
    <source>
        <dbReference type="ARBA" id="ARBA00004651"/>
    </source>
</evidence>
<organism evidence="9 10">
    <name type="scientific">Paludibaculum fermentans</name>
    <dbReference type="NCBI Taxonomy" id="1473598"/>
    <lineage>
        <taxon>Bacteria</taxon>
        <taxon>Pseudomonadati</taxon>
        <taxon>Acidobacteriota</taxon>
        <taxon>Terriglobia</taxon>
        <taxon>Bryobacterales</taxon>
        <taxon>Bryobacteraceae</taxon>
        <taxon>Paludibaculum</taxon>
    </lineage>
</organism>
<dbReference type="Proteomes" id="UP000593892">
    <property type="component" value="Chromosome"/>
</dbReference>
<evidence type="ECO:0000256" key="3">
    <source>
        <dbReference type="ARBA" id="ARBA00022475"/>
    </source>
</evidence>
<evidence type="ECO:0000256" key="7">
    <source>
        <dbReference type="SAM" id="Phobius"/>
    </source>
</evidence>
<evidence type="ECO:0000256" key="2">
    <source>
        <dbReference type="ARBA" id="ARBA00022448"/>
    </source>
</evidence>
<feature type="transmembrane region" description="Helical" evidence="7">
    <location>
        <begin position="12"/>
        <end position="34"/>
    </location>
</feature>
<evidence type="ECO:0000313" key="10">
    <source>
        <dbReference type="Proteomes" id="UP000593892"/>
    </source>
</evidence>
<dbReference type="PANTHER" id="PTHR43163:SF6">
    <property type="entry name" value="DIPEPTIDE TRANSPORT SYSTEM PERMEASE PROTEIN DPPB-RELATED"/>
    <property type="match status" value="1"/>
</dbReference>
<dbReference type="SUPFAM" id="SSF161098">
    <property type="entry name" value="MetI-like"/>
    <property type="match status" value="1"/>
</dbReference>
<feature type="transmembrane region" description="Helical" evidence="7">
    <location>
        <begin position="256"/>
        <end position="279"/>
    </location>
</feature>
<feature type="transmembrane region" description="Helical" evidence="7">
    <location>
        <begin position="102"/>
        <end position="122"/>
    </location>
</feature>
<evidence type="ECO:0000256" key="4">
    <source>
        <dbReference type="ARBA" id="ARBA00022692"/>
    </source>
</evidence>
<dbReference type="KEGG" id="pfer:IRI77_12420"/>
<protein>
    <submittedName>
        <fullName evidence="9">ABC transporter permease</fullName>
    </submittedName>
</protein>
<evidence type="ECO:0000256" key="6">
    <source>
        <dbReference type="ARBA" id="ARBA00023136"/>
    </source>
</evidence>
<evidence type="ECO:0000313" key="9">
    <source>
        <dbReference type="EMBL" id="QOY90710.1"/>
    </source>
</evidence>
<feature type="transmembrane region" description="Helical" evidence="7">
    <location>
        <begin position="202"/>
        <end position="230"/>
    </location>
</feature>
<dbReference type="GO" id="GO:0055085">
    <property type="term" value="P:transmembrane transport"/>
    <property type="evidence" value="ECO:0007669"/>
    <property type="project" value="InterPro"/>
</dbReference>
<dbReference type="InterPro" id="IPR035906">
    <property type="entry name" value="MetI-like_sf"/>
</dbReference>
<dbReference type="RefSeq" id="WP_194452368.1">
    <property type="nucleotide sequence ID" value="NZ_CP063849.1"/>
</dbReference>
<reference evidence="9 10" key="1">
    <citation type="submission" date="2020-10" db="EMBL/GenBank/DDBJ databases">
        <title>Complete genome sequence of Paludibaculum fermentans P105T, a facultatively anaerobic acidobacterium capable of dissimilatory Fe(III) reduction.</title>
        <authorList>
            <person name="Dedysh S.N."/>
            <person name="Beletsky A.V."/>
            <person name="Kulichevskaya I.S."/>
            <person name="Mardanov A.V."/>
            <person name="Ravin N.V."/>
        </authorList>
    </citation>
    <scope>NUCLEOTIDE SEQUENCE [LARGE SCALE GENOMIC DNA]</scope>
    <source>
        <strain evidence="9 10">P105</strain>
    </source>
</reference>
<keyword evidence="5 7" id="KW-1133">Transmembrane helix</keyword>
<gene>
    <name evidence="9" type="ORF">IRI77_12420</name>
</gene>
<feature type="transmembrane region" description="Helical" evidence="7">
    <location>
        <begin position="134"/>
        <end position="167"/>
    </location>
</feature>
<name>A0A7S7NVS0_PALFE</name>
<dbReference type="GO" id="GO:0005886">
    <property type="term" value="C:plasma membrane"/>
    <property type="evidence" value="ECO:0007669"/>
    <property type="project" value="UniProtKB-SubCell"/>
</dbReference>
<keyword evidence="2" id="KW-0813">Transport</keyword>
<proteinExistence type="predicted"/>
<feature type="domain" description="ABC transmembrane type-1" evidence="8">
    <location>
        <begin position="113"/>
        <end position="281"/>
    </location>
</feature>
<dbReference type="PANTHER" id="PTHR43163">
    <property type="entry name" value="DIPEPTIDE TRANSPORT SYSTEM PERMEASE PROTEIN DPPB-RELATED"/>
    <property type="match status" value="1"/>
</dbReference>
<dbReference type="AlphaFoldDB" id="A0A7S7NVS0"/>
<keyword evidence="3" id="KW-1003">Cell membrane</keyword>
<comment type="subcellular location">
    <subcellularLocation>
        <location evidence="1">Cell membrane</location>
        <topology evidence="1">Multi-pass membrane protein</topology>
    </subcellularLocation>
</comment>